<proteinExistence type="predicted"/>
<evidence type="ECO:0000259" key="1">
    <source>
        <dbReference type="Pfam" id="PF01869"/>
    </source>
</evidence>
<dbReference type="Gene3D" id="3.30.420.40">
    <property type="match status" value="2"/>
</dbReference>
<dbReference type="InterPro" id="IPR002731">
    <property type="entry name" value="ATPase_BadF"/>
</dbReference>
<reference evidence="3" key="4">
    <citation type="submission" date="2023-08" db="EMBL/GenBank/DDBJ databases">
        <authorList>
            <person name="Sun Q."/>
            <person name="Zhou Y."/>
        </authorList>
    </citation>
    <scope>NUCLEOTIDE SEQUENCE</scope>
    <source>
        <strain evidence="2">CGMCC 1.8884</strain>
        <strain evidence="3">CGMCC 1.8885</strain>
    </source>
</reference>
<organism evidence="3 5">
    <name type="scientific">Deinococcus wulumuqiensis</name>
    <dbReference type="NCBI Taxonomy" id="980427"/>
    <lineage>
        <taxon>Bacteria</taxon>
        <taxon>Thermotogati</taxon>
        <taxon>Deinococcota</taxon>
        <taxon>Deinococci</taxon>
        <taxon>Deinococcales</taxon>
        <taxon>Deinococcaceae</taxon>
        <taxon>Deinococcus</taxon>
    </lineage>
</organism>
<protein>
    <recommendedName>
        <fullName evidence="1">ATPase BadF/BadG/BcrA/BcrD type domain-containing protein</fullName>
    </recommendedName>
</protein>
<accession>A0AAV4KD19</accession>
<evidence type="ECO:0000313" key="5">
    <source>
        <dbReference type="Proteomes" id="UP000652720"/>
    </source>
</evidence>
<reference evidence="4" key="3">
    <citation type="journal article" date="2019" name="Int. J. Syst. Evol. Microbiol.">
        <title>The Global Catalogue of Microorganisms (GCM) 10K type strain sequencing project: providing services to taxonomists for standard genome sequencing and annotation.</title>
        <authorList>
            <consortium name="The Broad Institute Genomics Platform"/>
            <consortium name="The Broad Institute Genome Sequencing Center for Infectious Disease"/>
            <person name="Wu L."/>
            <person name="Ma J."/>
        </authorList>
    </citation>
    <scope>NUCLEOTIDE SEQUENCE [LARGE SCALE GENOMIC DNA]</scope>
    <source>
        <strain evidence="4">CGMCC 1.8884</strain>
    </source>
</reference>
<dbReference type="InterPro" id="IPR052519">
    <property type="entry name" value="Euk-type_GlcNAc_Kinase"/>
</dbReference>
<comment type="caution">
    <text evidence="3">The sequence shown here is derived from an EMBL/GenBank/DDBJ whole genome shotgun (WGS) entry which is preliminary data.</text>
</comment>
<evidence type="ECO:0000313" key="4">
    <source>
        <dbReference type="Proteomes" id="UP000630135"/>
    </source>
</evidence>
<dbReference type="EMBL" id="BMLZ01000063">
    <property type="protein sequence ID" value="GGI67225.1"/>
    <property type="molecule type" value="Genomic_DNA"/>
</dbReference>
<feature type="domain" description="ATPase BadF/BadG/BcrA/BcrD type" evidence="1">
    <location>
        <begin position="23"/>
        <end position="279"/>
    </location>
</feature>
<dbReference type="Pfam" id="PF01869">
    <property type="entry name" value="BcrAD_BadFG"/>
    <property type="match status" value="1"/>
</dbReference>
<reference evidence="2" key="1">
    <citation type="journal article" date="2014" name="Int. J. Syst. Evol. Microbiol.">
        <title>Complete genome of a new Firmicutes species belonging to the dominant human colonic microbiota ('Ruminococcus bicirculans') reveals two chromosomes and a selective capacity to utilize plant glucans.</title>
        <authorList>
            <consortium name="NISC Comparative Sequencing Program"/>
            <person name="Wegmann U."/>
            <person name="Louis P."/>
            <person name="Goesmann A."/>
            <person name="Henrissat B."/>
            <person name="Duncan S.H."/>
            <person name="Flint H.J."/>
        </authorList>
    </citation>
    <scope>NUCLEOTIDE SEQUENCE</scope>
    <source>
        <strain evidence="2">CGMCC 1.8884</strain>
    </source>
</reference>
<name>A0AAV4KD19_9DEIO</name>
<evidence type="ECO:0000313" key="2">
    <source>
        <dbReference type="EMBL" id="GGI67225.1"/>
    </source>
</evidence>
<dbReference type="Proteomes" id="UP000652720">
    <property type="component" value="Unassembled WGS sequence"/>
</dbReference>
<dbReference type="InterPro" id="IPR043129">
    <property type="entry name" value="ATPase_NBD"/>
</dbReference>
<dbReference type="AlphaFoldDB" id="A0AAV4KD19"/>
<dbReference type="PANTHER" id="PTHR43190:SF3">
    <property type="entry name" value="N-ACETYL-D-GLUCOSAMINE KINASE"/>
    <property type="match status" value="1"/>
</dbReference>
<sequence length="314" mass="31595">MLSFMPCHTPPAPSPTRLPPLALGLDAGGSGTQWALLRGAERVASGTVAPLTAALLGTPAGEAALHSLRGVLPALPQRLHAGLPGLSAGSAQAEAARAHLAAALGLSARQVSVEGDLDLAYRAHFAPGEGVLIYAGTGSIAYHVTTSGQTLRAGGRGYRIGDDGAGASLGRGALRHVTDALDFGQGATGPLAEEVAAVTGGLDWDTLRSFVYAAPGASALARLAPAVGRAADRGDAAALELLRGAATSLAELGRRVQVRAGPLPLRATGGALRVSPLFPELLRGLLPGVDIEWRDHAEAAARAAQTAQRTATTG</sequence>
<evidence type="ECO:0000313" key="3">
    <source>
        <dbReference type="EMBL" id="GGI93676.1"/>
    </source>
</evidence>
<gene>
    <name evidence="2" type="ORF">GCM10008021_29420</name>
    <name evidence="3" type="ORF">GCM10010914_30410</name>
</gene>
<dbReference type="PANTHER" id="PTHR43190">
    <property type="entry name" value="N-ACETYL-D-GLUCOSAMINE KINASE"/>
    <property type="match status" value="1"/>
</dbReference>
<keyword evidence="4" id="KW-1185">Reference proteome</keyword>
<dbReference type="EMBL" id="BMMA01000055">
    <property type="protein sequence ID" value="GGI93676.1"/>
    <property type="molecule type" value="Genomic_DNA"/>
</dbReference>
<dbReference type="Proteomes" id="UP000630135">
    <property type="component" value="Unassembled WGS sequence"/>
</dbReference>
<reference evidence="3" key="2">
    <citation type="journal article" date="2014" name="Int. J. Syst. Evol. Microbiol.">
        <title>Complete genome sequence of Corynebacterium casei LMG S-19264T (=DSM 44701T), isolated from a smear-ripened cheese.</title>
        <authorList>
            <consortium name="US DOE Joint Genome Institute (JGI-PGF)"/>
            <person name="Walter F."/>
            <person name="Albersmeier A."/>
            <person name="Kalinowski J."/>
            <person name="Ruckert C."/>
        </authorList>
    </citation>
    <scope>NUCLEOTIDE SEQUENCE</scope>
    <source>
        <strain evidence="3">CGMCC 1.8885</strain>
    </source>
</reference>
<dbReference type="SUPFAM" id="SSF53067">
    <property type="entry name" value="Actin-like ATPase domain"/>
    <property type="match status" value="1"/>
</dbReference>